<gene>
    <name evidence="1" type="ORF">CAEBREN_11429</name>
</gene>
<dbReference type="EMBL" id="GL379825">
    <property type="protein sequence ID" value="EGT49114.1"/>
    <property type="molecule type" value="Genomic_DNA"/>
</dbReference>
<sequence length="17" mass="2007">MEQVPLGIYSKKKNEEN</sequence>
<evidence type="ECO:0000313" key="1">
    <source>
        <dbReference type="EMBL" id="EGT49114.1"/>
    </source>
</evidence>
<dbReference type="InParanoid" id="G0N0P1"/>
<name>G0N0P1_CAEBE</name>
<proteinExistence type="predicted"/>
<protein>
    <submittedName>
        <fullName evidence="1">Uncharacterized protein</fullName>
    </submittedName>
</protein>
<evidence type="ECO:0000313" key="2">
    <source>
        <dbReference type="Proteomes" id="UP000008068"/>
    </source>
</evidence>
<dbReference type="Proteomes" id="UP000008068">
    <property type="component" value="Unassembled WGS sequence"/>
</dbReference>
<dbReference type="AlphaFoldDB" id="G0N0P1"/>
<accession>G0N0P1</accession>
<keyword evidence="2" id="KW-1185">Reference proteome</keyword>
<reference evidence="2" key="1">
    <citation type="submission" date="2011-07" db="EMBL/GenBank/DDBJ databases">
        <authorList>
            <consortium name="Caenorhabditis brenneri Sequencing and Analysis Consortium"/>
            <person name="Wilson R.K."/>
        </authorList>
    </citation>
    <scope>NUCLEOTIDE SEQUENCE [LARGE SCALE GENOMIC DNA]</scope>
    <source>
        <strain evidence="2">PB2801</strain>
    </source>
</reference>
<organism evidence="2">
    <name type="scientific">Caenorhabditis brenneri</name>
    <name type="common">Nematode worm</name>
    <dbReference type="NCBI Taxonomy" id="135651"/>
    <lineage>
        <taxon>Eukaryota</taxon>
        <taxon>Metazoa</taxon>
        <taxon>Ecdysozoa</taxon>
        <taxon>Nematoda</taxon>
        <taxon>Chromadorea</taxon>
        <taxon>Rhabditida</taxon>
        <taxon>Rhabditina</taxon>
        <taxon>Rhabditomorpha</taxon>
        <taxon>Rhabditoidea</taxon>
        <taxon>Rhabditidae</taxon>
        <taxon>Peloderinae</taxon>
        <taxon>Caenorhabditis</taxon>
    </lineage>
</organism>